<dbReference type="PANTHER" id="PTHR36222:SF1">
    <property type="entry name" value="SERINE PROTEASE INHIBITOR RV3364C"/>
    <property type="match status" value="1"/>
</dbReference>
<dbReference type="SUPFAM" id="SSF103196">
    <property type="entry name" value="Roadblock/LC7 domain"/>
    <property type="match status" value="1"/>
</dbReference>
<dbReference type="SMART" id="SM00960">
    <property type="entry name" value="Robl_LC7"/>
    <property type="match status" value="1"/>
</dbReference>
<dbReference type="InterPro" id="IPR053141">
    <property type="entry name" value="Mycobact_SerProt_Inhib_Rv3364c"/>
</dbReference>
<dbReference type="RefSeq" id="WP_344951789.1">
    <property type="nucleotide sequence ID" value="NZ_BAAAZG010000036.1"/>
</dbReference>
<evidence type="ECO:0000259" key="1">
    <source>
        <dbReference type="SMART" id="SM00960"/>
    </source>
</evidence>
<dbReference type="Proteomes" id="UP001500683">
    <property type="component" value="Unassembled WGS sequence"/>
</dbReference>
<reference evidence="3" key="1">
    <citation type="journal article" date="2019" name="Int. J. Syst. Evol. Microbiol.">
        <title>The Global Catalogue of Microorganisms (GCM) 10K type strain sequencing project: providing services to taxonomists for standard genome sequencing and annotation.</title>
        <authorList>
            <consortium name="The Broad Institute Genomics Platform"/>
            <consortium name="The Broad Institute Genome Sequencing Center for Infectious Disease"/>
            <person name="Wu L."/>
            <person name="Ma J."/>
        </authorList>
    </citation>
    <scope>NUCLEOTIDE SEQUENCE [LARGE SCALE GENOMIC DNA]</scope>
    <source>
        <strain evidence="3">JCM 16702</strain>
    </source>
</reference>
<feature type="domain" description="Roadblock/LAMTOR2" evidence="1">
    <location>
        <begin position="14"/>
        <end position="104"/>
    </location>
</feature>
<dbReference type="InterPro" id="IPR004942">
    <property type="entry name" value="Roadblock/LAMTOR2_dom"/>
</dbReference>
<protein>
    <submittedName>
        <fullName evidence="2">Roadblock/LC7 domain-containing protein</fullName>
    </submittedName>
</protein>
<comment type="caution">
    <text evidence="2">The sequence shown here is derived from an EMBL/GenBank/DDBJ whole genome shotgun (WGS) entry which is preliminary data.</text>
</comment>
<evidence type="ECO:0000313" key="3">
    <source>
        <dbReference type="Proteomes" id="UP001500683"/>
    </source>
</evidence>
<sequence>MVSAVPPSQGSDLTWLLSDLVQRVRHTRSAVLLSSDGLTRAAHGLDQDGAERMAAIASGLISLARSAGAEFGGGDLVRQVVAELEEALLFVSSAGFGSVLAVLAGREADAGVLGYEMAQLIKSVRPFLATPARETAAGAARPPVR</sequence>
<dbReference type="Gene3D" id="3.30.450.30">
    <property type="entry name" value="Dynein light chain 2a, cytoplasmic"/>
    <property type="match status" value="1"/>
</dbReference>
<proteinExistence type="predicted"/>
<dbReference type="Pfam" id="PF03259">
    <property type="entry name" value="Robl_LC7"/>
    <property type="match status" value="1"/>
</dbReference>
<dbReference type="EMBL" id="BAAAZG010000036">
    <property type="protein sequence ID" value="GAA4083423.1"/>
    <property type="molecule type" value="Genomic_DNA"/>
</dbReference>
<accession>A0ABP7W8R2</accession>
<organism evidence="2 3">
    <name type="scientific">Actinomadura miaoliensis</name>
    <dbReference type="NCBI Taxonomy" id="430685"/>
    <lineage>
        <taxon>Bacteria</taxon>
        <taxon>Bacillati</taxon>
        <taxon>Actinomycetota</taxon>
        <taxon>Actinomycetes</taxon>
        <taxon>Streptosporangiales</taxon>
        <taxon>Thermomonosporaceae</taxon>
        <taxon>Actinomadura</taxon>
    </lineage>
</organism>
<keyword evidence="3" id="KW-1185">Reference proteome</keyword>
<evidence type="ECO:0000313" key="2">
    <source>
        <dbReference type="EMBL" id="GAA4083423.1"/>
    </source>
</evidence>
<gene>
    <name evidence="2" type="ORF">GCM10022214_48820</name>
</gene>
<name>A0ABP7W8R2_9ACTN</name>
<dbReference type="PANTHER" id="PTHR36222">
    <property type="entry name" value="SERINE PROTEASE INHIBITOR RV3364C"/>
    <property type="match status" value="1"/>
</dbReference>